<proteinExistence type="predicted"/>
<dbReference type="CDD" id="cd16282">
    <property type="entry name" value="metallo-hydrolase-like_MBL-fold"/>
    <property type="match status" value="1"/>
</dbReference>
<dbReference type="RefSeq" id="WP_281457135.1">
    <property type="nucleotide sequence ID" value="NZ_JASAOF010000013.1"/>
</dbReference>
<accession>A0ABT6PS92</accession>
<evidence type="ECO:0000259" key="2">
    <source>
        <dbReference type="SMART" id="SM00849"/>
    </source>
</evidence>
<dbReference type="InterPro" id="IPR036866">
    <property type="entry name" value="RibonucZ/Hydroxyglut_hydro"/>
</dbReference>
<keyword evidence="4" id="KW-1185">Reference proteome</keyword>
<dbReference type="Pfam" id="PF00753">
    <property type="entry name" value="Lactamase_B"/>
    <property type="match status" value="1"/>
</dbReference>
<dbReference type="Gene3D" id="3.60.15.10">
    <property type="entry name" value="Ribonuclease Z/Hydroxyacylglutathione hydrolase-like"/>
    <property type="match status" value="1"/>
</dbReference>
<dbReference type="InterPro" id="IPR001279">
    <property type="entry name" value="Metallo-B-lactamas"/>
</dbReference>
<name>A0ABT6PS92_9PSEU</name>
<sequence>MDDTWIELAAGVFARRHAELDLTTGLVVGDEAALVIDTRGDHRQGAELAEAVREITALPLRIALTHGHFDHCFGTSAFLPAPVWAQARCPHFLDRTAVDQREHWVAHYREQGDADTADALAASAPALPDHLVTDTAVLDLGGREVHLHHFGPGHTDHDLVAHVPDAAVVFAGDLVEQGAPPDFEDAHPLHWPSTVDALLDLNPTTVVPGHGLPVTAEFARDQSADLARLADVCRGRTSPDESPFPPETTRSALDRSAQ</sequence>
<dbReference type="PANTHER" id="PTHR42951">
    <property type="entry name" value="METALLO-BETA-LACTAMASE DOMAIN-CONTAINING"/>
    <property type="match status" value="1"/>
</dbReference>
<dbReference type="SUPFAM" id="SSF56281">
    <property type="entry name" value="Metallo-hydrolase/oxidoreductase"/>
    <property type="match status" value="1"/>
</dbReference>
<dbReference type="SMART" id="SM00849">
    <property type="entry name" value="Lactamase_B"/>
    <property type="match status" value="1"/>
</dbReference>
<organism evidence="3 4">
    <name type="scientific">Saccharopolyspora ipomoeae</name>
    <dbReference type="NCBI Taxonomy" id="3042027"/>
    <lineage>
        <taxon>Bacteria</taxon>
        <taxon>Bacillati</taxon>
        <taxon>Actinomycetota</taxon>
        <taxon>Actinomycetes</taxon>
        <taxon>Pseudonocardiales</taxon>
        <taxon>Pseudonocardiaceae</taxon>
        <taxon>Saccharopolyspora</taxon>
    </lineage>
</organism>
<feature type="region of interest" description="Disordered" evidence="1">
    <location>
        <begin position="234"/>
        <end position="258"/>
    </location>
</feature>
<reference evidence="3 4" key="1">
    <citation type="submission" date="2023-04" db="EMBL/GenBank/DDBJ databases">
        <title>Draft genome sequence of Saccharopolyspora sp. TS4A08 isolated from sweet potato rhizospheric soil.</title>
        <authorList>
            <person name="Suksaard P."/>
            <person name="Duangmal K."/>
        </authorList>
    </citation>
    <scope>NUCLEOTIDE SEQUENCE [LARGE SCALE GENOMIC DNA]</scope>
    <source>
        <strain evidence="3 4">TS4A08</strain>
    </source>
</reference>
<dbReference type="InterPro" id="IPR050855">
    <property type="entry name" value="NDM-1-like"/>
</dbReference>
<dbReference type="Proteomes" id="UP001237595">
    <property type="component" value="Unassembled WGS sequence"/>
</dbReference>
<feature type="domain" description="Metallo-beta-lactamase" evidence="2">
    <location>
        <begin position="21"/>
        <end position="210"/>
    </location>
</feature>
<protein>
    <submittedName>
        <fullName evidence="3">MBL fold metallo-hydrolase</fullName>
    </submittedName>
</protein>
<dbReference type="PANTHER" id="PTHR42951:SF4">
    <property type="entry name" value="ACYL-COENZYME A THIOESTERASE MBLAC2"/>
    <property type="match status" value="1"/>
</dbReference>
<evidence type="ECO:0000256" key="1">
    <source>
        <dbReference type="SAM" id="MobiDB-lite"/>
    </source>
</evidence>
<evidence type="ECO:0000313" key="4">
    <source>
        <dbReference type="Proteomes" id="UP001237595"/>
    </source>
</evidence>
<dbReference type="EMBL" id="JASAOF010000013">
    <property type="protein sequence ID" value="MDI2030838.1"/>
    <property type="molecule type" value="Genomic_DNA"/>
</dbReference>
<comment type="caution">
    <text evidence="3">The sequence shown here is derived from an EMBL/GenBank/DDBJ whole genome shotgun (WGS) entry which is preliminary data.</text>
</comment>
<evidence type="ECO:0000313" key="3">
    <source>
        <dbReference type="EMBL" id="MDI2030838.1"/>
    </source>
</evidence>
<gene>
    <name evidence="3" type="ORF">QFW96_19555</name>
</gene>